<dbReference type="EMBL" id="RXOC01000004">
    <property type="protein sequence ID" value="RXF70646.1"/>
    <property type="molecule type" value="Genomic_DNA"/>
</dbReference>
<keyword evidence="1" id="KW-1133">Transmembrane helix</keyword>
<comment type="caution">
    <text evidence="3">The sequence shown here is derived from an EMBL/GenBank/DDBJ whole genome shotgun (WGS) entry which is preliminary data.</text>
</comment>
<dbReference type="SMART" id="SM00014">
    <property type="entry name" value="acidPPc"/>
    <property type="match status" value="1"/>
</dbReference>
<evidence type="ECO:0000256" key="1">
    <source>
        <dbReference type="SAM" id="Phobius"/>
    </source>
</evidence>
<sequence>MKYLIIILFFSSIGTKAQTVDSLVKPFSGNRNTSLVSYIPPALYVGYGFMALNNKALIGVDRSVYNDMREDHPHFSTKIDDYLRYSPAAASVALNIAGIKGRHSFTDQTFIYLISTAVVSNSVTFLKRSTRQLRPDGSSNSAFPSGHTATAFAAAEFMHQEFGERSAWYSIAAYSAATATGVLRVYNNAHWFSNIIAGAGVGILSTKAAYLIYPQIKNLVKKRNNISVAPFYYNNASGLTLSASF</sequence>
<dbReference type="SUPFAM" id="SSF48317">
    <property type="entry name" value="Acid phosphatase/Vanadium-dependent haloperoxidase"/>
    <property type="match status" value="1"/>
</dbReference>
<dbReference type="InterPro" id="IPR036938">
    <property type="entry name" value="PAP2/HPO_sf"/>
</dbReference>
<evidence type="ECO:0000259" key="2">
    <source>
        <dbReference type="SMART" id="SM00014"/>
    </source>
</evidence>
<dbReference type="Proteomes" id="UP000290848">
    <property type="component" value="Unassembled WGS sequence"/>
</dbReference>
<dbReference type="InterPro" id="IPR000326">
    <property type="entry name" value="PAP2/HPO"/>
</dbReference>
<protein>
    <submittedName>
        <fullName evidence="3">Phosphatase PAP2 family protein</fullName>
    </submittedName>
</protein>
<dbReference type="AlphaFoldDB" id="A0A4Q0MCW3"/>
<reference evidence="3 4" key="1">
    <citation type="submission" date="2018-12" db="EMBL/GenBank/DDBJ databases">
        <title>The Draft Genome Sequence of the Soil Bacterium Pedobacter tournemirensis R1.</title>
        <authorList>
            <person name="He J."/>
        </authorList>
    </citation>
    <scope>NUCLEOTIDE SEQUENCE [LARGE SCALE GENOMIC DNA]</scope>
    <source>
        <strain evidence="3 4">R1</strain>
    </source>
</reference>
<feature type="domain" description="Phosphatidic acid phosphatase type 2/haloperoxidase" evidence="2">
    <location>
        <begin position="110"/>
        <end position="210"/>
    </location>
</feature>
<dbReference type="RefSeq" id="WP_128768951.1">
    <property type="nucleotide sequence ID" value="NZ_RXOC01000004.1"/>
</dbReference>
<dbReference type="Pfam" id="PF01569">
    <property type="entry name" value="PAP2"/>
    <property type="match status" value="1"/>
</dbReference>
<dbReference type="Gene3D" id="1.20.144.10">
    <property type="entry name" value="Phosphatidic acid phosphatase type 2/haloperoxidase"/>
    <property type="match status" value="1"/>
</dbReference>
<accession>A0A4Q0MCW3</accession>
<evidence type="ECO:0000313" key="3">
    <source>
        <dbReference type="EMBL" id="RXF70646.1"/>
    </source>
</evidence>
<name>A0A4Q0MCW3_9SPHI</name>
<keyword evidence="1" id="KW-0812">Transmembrane</keyword>
<gene>
    <name evidence="3" type="ORF">EKH83_08380</name>
</gene>
<feature type="transmembrane region" description="Helical" evidence="1">
    <location>
        <begin position="192"/>
        <end position="213"/>
    </location>
</feature>
<evidence type="ECO:0000313" key="4">
    <source>
        <dbReference type="Proteomes" id="UP000290848"/>
    </source>
</evidence>
<proteinExistence type="predicted"/>
<keyword evidence="1" id="KW-0472">Membrane</keyword>
<organism evidence="3 4">
    <name type="scientific">Arcticibacter tournemirensis</name>
    <dbReference type="NCBI Taxonomy" id="699437"/>
    <lineage>
        <taxon>Bacteria</taxon>
        <taxon>Pseudomonadati</taxon>
        <taxon>Bacteroidota</taxon>
        <taxon>Sphingobacteriia</taxon>
        <taxon>Sphingobacteriales</taxon>
        <taxon>Sphingobacteriaceae</taxon>
        <taxon>Arcticibacter</taxon>
    </lineage>
</organism>